<dbReference type="HOGENOM" id="CLU_2440866_0_0_1"/>
<accession>A0A0D2D291</accession>
<proteinExistence type="predicted"/>
<organism evidence="2 3">
    <name type="scientific">Exophiala oligosperma</name>
    <dbReference type="NCBI Taxonomy" id="215243"/>
    <lineage>
        <taxon>Eukaryota</taxon>
        <taxon>Fungi</taxon>
        <taxon>Dikarya</taxon>
        <taxon>Ascomycota</taxon>
        <taxon>Pezizomycotina</taxon>
        <taxon>Eurotiomycetes</taxon>
        <taxon>Chaetothyriomycetidae</taxon>
        <taxon>Chaetothyriales</taxon>
        <taxon>Herpotrichiellaceae</taxon>
        <taxon>Exophiala</taxon>
    </lineage>
</organism>
<sequence length="90" mass="9690">MPDQTPRRLAHARTPHPDGEQLHLLHAPGRSARGAREARARGECEYILIGSTGISEPMQVAETFTEELAQAMIDAANDGAMQVNKAARGS</sequence>
<reference evidence="2 3" key="1">
    <citation type="submission" date="2015-01" db="EMBL/GenBank/DDBJ databases">
        <title>The Genome Sequence of Exophiala oligosperma CBS72588.</title>
        <authorList>
            <consortium name="The Broad Institute Genomics Platform"/>
            <person name="Cuomo C."/>
            <person name="de Hoog S."/>
            <person name="Gorbushina A."/>
            <person name="Stielow B."/>
            <person name="Teixiera M."/>
            <person name="Abouelleil A."/>
            <person name="Chapman S.B."/>
            <person name="Priest M."/>
            <person name="Young S.K."/>
            <person name="Wortman J."/>
            <person name="Nusbaum C."/>
            <person name="Birren B."/>
        </authorList>
    </citation>
    <scope>NUCLEOTIDE SEQUENCE [LARGE SCALE GENOMIC DNA]</scope>
    <source>
        <strain evidence="2 3">CBS 72588</strain>
    </source>
</reference>
<feature type="region of interest" description="Disordered" evidence="1">
    <location>
        <begin position="1"/>
        <end position="36"/>
    </location>
</feature>
<dbReference type="VEuPathDB" id="FungiDB:PV06_11405"/>
<name>A0A0D2D291_9EURO</name>
<dbReference type="STRING" id="215243.A0A0D2D291"/>
<dbReference type="GeneID" id="27363479"/>
<evidence type="ECO:0000313" key="2">
    <source>
        <dbReference type="EMBL" id="KIW36355.1"/>
    </source>
</evidence>
<protein>
    <submittedName>
        <fullName evidence="2">Uncharacterized protein</fullName>
    </submittedName>
</protein>
<dbReference type="EMBL" id="KN847361">
    <property type="protein sequence ID" value="KIW36355.1"/>
    <property type="molecule type" value="Genomic_DNA"/>
</dbReference>
<dbReference type="OrthoDB" id="272672at2759"/>
<dbReference type="RefSeq" id="XP_016256571.1">
    <property type="nucleotide sequence ID" value="XM_016413071.1"/>
</dbReference>
<evidence type="ECO:0000256" key="1">
    <source>
        <dbReference type="SAM" id="MobiDB-lite"/>
    </source>
</evidence>
<dbReference type="Proteomes" id="UP000053342">
    <property type="component" value="Unassembled WGS sequence"/>
</dbReference>
<dbReference type="AlphaFoldDB" id="A0A0D2D291"/>
<gene>
    <name evidence="2" type="ORF">PV06_11405</name>
</gene>
<keyword evidence="3" id="KW-1185">Reference proteome</keyword>
<evidence type="ECO:0000313" key="3">
    <source>
        <dbReference type="Proteomes" id="UP000053342"/>
    </source>
</evidence>